<proteinExistence type="predicted"/>
<dbReference type="Proteomes" id="UP000679575">
    <property type="component" value="Chromosome"/>
</dbReference>
<dbReference type="RefSeq" id="WP_212594607.1">
    <property type="nucleotide sequence ID" value="NZ_CP073587.1"/>
</dbReference>
<keyword evidence="1" id="KW-0812">Transmembrane</keyword>
<organism evidence="2 3">
    <name type="scientific">Shewanella yunxiaonensis</name>
    <dbReference type="NCBI Taxonomy" id="2829809"/>
    <lineage>
        <taxon>Bacteria</taxon>
        <taxon>Pseudomonadati</taxon>
        <taxon>Pseudomonadota</taxon>
        <taxon>Gammaproteobacteria</taxon>
        <taxon>Alteromonadales</taxon>
        <taxon>Shewanellaceae</taxon>
        <taxon>Shewanella</taxon>
    </lineage>
</organism>
<dbReference type="NCBIfam" id="TIGR02532">
    <property type="entry name" value="IV_pilin_GFxxxE"/>
    <property type="match status" value="1"/>
</dbReference>
<keyword evidence="1" id="KW-0472">Membrane</keyword>
<reference evidence="2 3" key="1">
    <citation type="submission" date="2021-04" db="EMBL/GenBank/DDBJ databases">
        <title>Novel species identification of genus Shewanella.</title>
        <authorList>
            <person name="Liu G."/>
        </authorList>
    </citation>
    <scope>NUCLEOTIDE SEQUENCE [LARGE SCALE GENOMIC DNA]</scope>
    <source>
        <strain evidence="2 3">FJAT-54481</strain>
    </source>
</reference>
<dbReference type="EMBL" id="CP073587">
    <property type="protein sequence ID" value="QUN05578.1"/>
    <property type="molecule type" value="Genomic_DNA"/>
</dbReference>
<dbReference type="Pfam" id="PF07963">
    <property type="entry name" value="N_methyl"/>
    <property type="match status" value="1"/>
</dbReference>
<evidence type="ECO:0000313" key="3">
    <source>
        <dbReference type="Proteomes" id="UP000679575"/>
    </source>
</evidence>
<accession>A0ABX7YS43</accession>
<gene>
    <name evidence="2" type="ORF">KDN34_15530</name>
</gene>
<protein>
    <submittedName>
        <fullName evidence="2">Prepilin-type N-terminal cleavage/methylation domain-containing protein</fullName>
    </submittedName>
</protein>
<feature type="transmembrane region" description="Helical" evidence="1">
    <location>
        <begin position="12"/>
        <end position="32"/>
    </location>
</feature>
<keyword evidence="3" id="KW-1185">Reference proteome</keyword>
<keyword evidence="1" id="KW-1133">Transmembrane helix</keyword>
<evidence type="ECO:0000256" key="1">
    <source>
        <dbReference type="SAM" id="Phobius"/>
    </source>
</evidence>
<sequence>MHNAKGFTLVELVTVIIILGILVVGISSFVIFGTRIFMDSSAVDRIIGSSRFVLARMTRELQNAVPGSVRLADNGSVQCLEFLPVSLAGSYLSLPQAPDNSSNTMRVFTPPTSLQNGMQLLVYPLSNADVYAATNGKRFDIKSFSTTGAVTEIVFNSTVSFAEASPGKRWYAAEQPVSYCFFASGQIRRYDNYGYAATQPLPPATTGVLMAEDLSNDFATELPLALAPASLTNNAIVQLHPRFSILGESFTYQHQVQVFNVP</sequence>
<name>A0ABX7YS43_9GAMM</name>
<dbReference type="InterPro" id="IPR012902">
    <property type="entry name" value="N_methyl_site"/>
</dbReference>
<evidence type="ECO:0000313" key="2">
    <source>
        <dbReference type="EMBL" id="QUN05578.1"/>
    </source>
</evidence>
<dbReference type="PROSITE" id="PS00409">
    <property type="entry name" value="PROKAR_NTER_METHYL"/>
    <property type="match status" value="1"/>
</dbReference>